<organism evidence="4 5">
    <name type="scientific">Candidatus Cellulosilyticum pullistercoris</name>
    <dbReference type="NCBI Taxonomy" id="2838521"/>
    <lineage>
        <taxon>Bacteria</taxon>
        <taxon>Bacillati</taxon>
        <taxon>Bacillota</taxon>
        <taxon>Clostridia</taxon>
        <taxon>Lachnospirales</taxon>
        <taxon>Cellulosilyticaceae</taxon>
        <taxon>Cellulosilyticum</taxon>
    </lineage>
</organism>
<dbReference type="AlphaFoldDB" id="A0A9E2NJZ9"/>
<dbReference type="InterPro" id="IPR009242">
    <property type="entry name" value="DUF896"/>
</dbReference>
<reference evidence="4" key="2">
    <citation type="submission" date="2021-04" db="EMBL/GenBank/DDBJ databases">
        <authorList>
            <person name="Gilroy R."/>
        </authorList>
    </citation>
    <scope>NUCLEOTIDE SEQUENCE</scope>
    <source>
        <strain evidence="4">B5-657</strain>
    </source>
</reference>
<dbReference type="SUPFAM" id="SSF158221">
    <property type="entry name" value="YnzC-like"/>
    <property type="match status" value="1"/>
</dbReference>
<proteinExistence type="inferred from homology"/>
<dbReference type="HAMAP" id="MF_01103">
    <property type="entry name" value="UPF0291"/>
    <property type="match status" value="1"/>
</dbReference>
<comment type="similarity">
    <text evidence="2">Belongs to the UPF0291 family.</text>
</comment>
<keyword evidence="1 2" id="KW-0963">Cytoplasm</keyword>
<evidence type="ECO:0000256" key="2">
    <source>
        <dbReference type="HAMAP-Rule" id="MF_01103"/>
    </source>
</evidence>
<evidence type="ECO:0000313" key="4">
    <source>
        <dbReference type="EMBL" id="MBU3803194.1"/>
    </source>
</evidence>
<feature type="region of interest" description="Disordered" evidence="3">
    <location>
        <begin position="49"/>
        <end position="73"/>
    </location>
</feature>
<gene>
    <name evidence="4" type="ORF">H9872_00325</name>
</gene>
<dbReference type="Gene3D" id="1.10.287.540">
    <property type="entry name" value="Helix hairpin bin"/>
    <property type="match status" value="1"/>
</dbReference>
<accession>A0A9E2NJZ9</accession>
<protein>
    <recommendedName>
        <fullName evidence="2">UPF0291 protein H9872_00325</fullName>
    </recommendedName>
</protein>
<comment type="subcellular location">
    <subcellularLocation>
        <location evidence="2">Cytoplasm</location>
    </subcellularLocation>
</comment>
<dbReference type="PANTHER" id="PTHR37300:SF1">
    <property type="entry name" value="UPF0291 PROTEIN YNZC"/>
    <property type="match status" value="1"/>
</dbReference>
<evidence type="ECO:0000256" key="3">
    <source>
        <dbReference type="SAM" id="MobiDB-lite"/>
    </source>
</evidence>
<dbReference type="PANTHER" id="PTHR37300">
    <property type="entry name" value="UPF0291 PROTEIN CBO2609/CLC_2481"/>
    <property type="match status" value="1"/>
</dbReference>
<evidence type="ECO:0000256" key="1">
    <source>
        <dbReference type="ARBA" id="ARBA00022490"/>
    </source>
</evidence>
<dbReference type="EMBL" id="JAHLFQ010000007">
    <property type="protein sequence ID" value="MBU3803194.1"/>
    <property type="molecule type" value="Genomic_DNA"/>
</dbReference>
<dbReference type="GO" id="GO:0005737">
    <property type="term" value="C:cytoplasm"/>
    <property type="evidence" value="ECO:0007669"/>
    <property type="project" value="UniProtKB-SubCell"/>
</dbReference>
<dbReference type="Pfam" id="PF05979">
    <property type="entry name" value="DUF896"/>
    <property type="match status" value="1"/>
</dbReference>
<reference evidence="4" key="1">
    <citation type="journal article" date="2021" name="PeerJ">
        <title>Extensive microbial diversity within the chicken gut microbiome revealed by metagenomics and culture.</title>
        <authorList>
            <person name="Gilroy R."/>
            <person name="Ravi A."/>
            <person name="Getino M."/>
            <person name="Pursley I."/>
            <person name="Horton D.L."/>
            <person name="Alikhan N.F."/>
            <person name="Baker D."/>
            <person name="Gharbi K."/>
            <person name="Hall N."/>
            <person name="Watson M."/>
            <person name="Adriaenssens E.M."/>
            <person name="Foster-Nyarko E."/>
            <person name="Jarju S."/>
            <person name="Secka A."/>
            <person name="Antonio M."/>
            <person name="Oren A."/>
            <person name="Chaudhuri R.R."/>
            <person name="La Ragione R."/>
            <person name="Hildebrand F."/>
            <person name="Pallen M.J."/>
        </authorList>
    </citation>
    <scope>NUCLEOTIDE SEQUENCE</scope>
    <source>
        <strain evidence="4">B5-657</strain>
    </source>
</reference>
<comment type="caution">
    <text evidence="4">The sequence shown here is derived from an EMBL/GenBank/DDBJ whole genome shotgun (WGS) entry which is preliminary data.</text>
</comment>
<dbReference type="Proteomes" id="UP000824229">
    <property type="component" value="Unassembled WGS sequence"/>
</dbReference>
<name>A0A9E2NJZ9_9FIRM</name>
<evidence type="ECO:0000313" key="5">
    <source>
        <dbReference type="Proteomes" id="UP000824229"/>
    </source>
</evidence>
<sequence>MNQLIKEINELAHKKKTEGLTPEEQVKQDALRKKYLEVFRGNFKKQLEHTKIKTPDGQLHPLKYMPANPKKMH</sequence>